<dbReference type="GO" id="GO:0008320">
    <property type="term" value="F:protein transmembrane transporter activity"/>
    <property type="evidence" value="ECO:0007669"/>
    <property type="project" value="TreeGrafter"/>
</dbReference>
<sequence>MSDYLSTGGVRAPEILVDTGRRTSSTPVPKDELFLEGYGRQFGEKMTYSIGLTYGAGLLTGGFYGGLLGIRQGGATPKLFLNSVLNSCSRYGPALANQSAIITMYYVMFNGLISTLRSDDTFNSALAGASAGALYKAASRSLESIGRYSVVGCGFFTGIDYLMRTGRF</sequence>
<dbReference type="Proteomes" id="UP001152797">
    <property type="component" value="Unassembled WGS sequence"/>
</dbReference>
<evidence type="ECO:0000256" key="4">
    <source>
        <dbReference type="ARBA" id="ARBA00023136"/>
    </source>
</evidence>
<organism evidence="5">
    <name type="scientific">Cladocopium goreaui</name>
    <dbReference type="NCBI Taxonomy" id="2562237"/>
    <lineage>
        <taxon>Eukaryota</taxon>
        <taxon>Sar</taxon>
        <taxon>Alveolata</taxon>
        <taxon>Dinophyceae</taxon>
        <taxon>Suessiales</taxon>
        <taxon>Symbiodiniaceae</taxon>
        <taxon>Cladocopium</taxon>
    </lineage>
</organism>
<dbReference type="PANTHER" id="PTHR15371:SF0">
    <property type="entry name" value="SD19278P"/>
    <property type="match status" value="1"/>
</dbReference>
<comment type="caution">
    <text evidence="5">The sequence shown here is derived from an EMBL/GenBank/DDBJ whole genome shotgun (WGS) entry which is preliminary data.</text>
</comment>
<dbReference type="AlphaFoldDB" id="A0A9P1C2U4"/>
<keyword evidence="2" id="KW-0812">Transmembrane</keyword>
<dbReference type="PANTHER" id="PTHR15371">
    <property type="entry name" value="TIM23"/>
    <property type="match status" value="1"/>
</dbReference>
<dbReference type="Pfam" id="PF02466">
    <property type="entry name" value="Tim17"/>
    <property type="match status" value="1"/>
</dbReference>
<dbReference type="GO" id="GO:0030150">
    <property type="term" value="P:protein import into mitochondrial matrix"/>
    <property type="evidence" value="ECO:0007669"/>
    <property type="project" value="TreeGrafter"/>
</dbReference>
<protein>
    <submittedName>
        <fullName evidence="7">Mitochondrial import inner membrane translocase subunit tim23</fullName>
    </submittedName>
</protein>
<dbReference type="EMBL" id="CAMXCT010000752">
    <property type="protein sequence ID" value="CAI3982826.1"/>
    <property type="molecule type" value="Genomic_DNA"/>
</dbReference>
<evidence type="ECO:0000313" key="6">
    <source>
        <dbReference type="EMBL" id="CAL1136201.1"/>
    </source>
</evidence>
<keyword evidence="3" id="KW-1133">Transmembrane helix</keyword>
<dbReference type="EMBL" id="CAMXCT020000752">
    <property type="protein sequence ID" value="CAL1136201.1"/>
    <property type="molecule type" value="Genomic_DNA"/>
</dbReference>
<evidence type="ECO:0000256" key="2">
    <source>
        <dbReference type="ARBA" id="ARBA00022692"/>
    </source>
</evidence>
<gene>
    <name evidence="5" type="ORF">C1SCF055_LOCUS10490</name>
</gene>
<proteinExistence type="predicted"/>
<reference evidence="6" key="2">
    <citation type="submission" date="2024-04" db="EMBL/GenBank/DDBJ databases">
        <authorList>
            <person name="Chen Y."/>
            <person name="Shah S."/>
            <person name="Dougan E. K."/>
            <person name="Thang M."/>
            <person name="Chan C."/>
        </authorList>
    </citation>
    <scope>NUCLEOTIDE SEQUENCE [LARGE SCALE GENOMIC DNA]</scope>
</reference>
<keyword evidence="4" id="KW-0472">Membrane</keyword>
<comment type="subcellular location">
    <subcellularLocation>
        <location evidence="1">Membrane</location>
        <topology evidence="1">Multi-pass membrane protein</topology>
    </subcellularLocation>
</comment>
<dbReference type="InterPro" id="IPR045238">
    <property type="entry name" value="Tim23-like"/>
</dbReference>
<keyword evidence="8" id="KW-1185">Reference proteome</keyword>
<dbReference type="EMBL" id="CAMXCT030000752">
    <property type="protein sequence ID" value="CAL4770138.1"/>
    <property type="molecule type" value="Genomic_DNA"/>
</dbReference>
<evidence type="ECO:0000313" key="5">
    <source>
        <dbReference type="EMBL" id="CAI3982826.1"/>
    </source>
</evidence>
<dbReference type="GO" id="GO:0005744">
    <property type="term" value="C:TIM23 mitochondrial import inner membrane translocase complex"/>
    <property type="evidence" value="ECO:0007669"/>
    <property type="project" value="TreeGrafter"/>
</dbReference>
<evidence type="ECO:0000256" key="3">
    <source>
        <dbReference type="ARBA" id="ARBA00022989"/>
    </source>
</evidence>
<reference evidence="5" key="1">
    <citation type="submission" date="2022-10" db="EMBL/GenBank/DDBJ databases">
        <authorList>
            <person name="Chen Y."/>
            <person name="Dougan E. K."/>
            <person name="Chan C."/>
            <person name="Rhodes N."/>
            <person name="Thang M."/>
        </authorList>
    </citation>
    <scope>NUCLEOTIDE SEQUENCE</scope>
</reference>
<evidence type="ECO:0000313" key="7">
    <source>
        <dbReference type="EMBL" id="CAL4770138.1"/>
    </source>
</evidence>
<accession>A0A9P1C2U4</accession>
<name>A0A9P1C2U4_9DINO</name>
<evidence type="ECO:0000313" key="8">
    <source>
        <dbReference type="Proteomes" id="UP001152797"/>
    </source>
</evidence>
<evidence type="ECO:0000256" key="1">
    <source>
        <dbReference type="ARBA" id="ARBA00004141"/>
    </source>
</evidence>
<dbReference type="OrthoDB" id="159299at2759"/>